<organism evidence="2 3">
    <name type="scientific">Neocallimastix californiae</name>
    <dbReference type="NCBI Taxonomy" id="1754190"/>
    <lineage>
        <taxon>Eukaryota</taxon>
        <taxon>Fungi</taxon>
        <taxon>Fungi incertae sedis</taxon>
        <taxon>Chytridiomycota</taxon>
        <taxon>Chytridiomycota incertae sedis</taxon>
        <taxon>Neocallimastigomycetes</taxon>
        <taxon>Neocallimastigales</taxon>
        <taxon>Neocallimastigaceae</taxon>
        <taxon>Neocallimastix</taxon>
    </lineage>
</organism>
<dbReference type="InterPro" id="IPR011050">
    <property type="entry name" value="Pectin_lyase_fold/virulence"/>
</dbReference>
<evidence type="ECO:0008006" key="4">
    <source>
        <dbReference type="Google" id="ProtNLM"/>
    </source>
</evidence>
<evidence type="ECO:0000313" key="3">
    <source>
        <dbReference type="Proteomes" id="UP000193920"/>
    </source>
</evidence>
<dbReference type="Gene3D" id="2.160.20.10">
    <property type="entry name" value="Single-stranded right-handed beta-helix, Pectin lyase-like"/>
    <property type="match status" value="1"/>
</dbReference>
<evidence type="ECO:0000256" key="1">
    <source>
        <dbReference type="SAM" id="Phobius"/>
    </source>
</evidence>
<keyword evidence="1" id="KW-0472">Membrane</keyword>
<dbReference type="OrthoDB" id="10556458at2759"/>
<protein>
    <recommendedName>
        <fullName evidence="4">EGF-like domain-containing protein</fullName>
    </recommendedName>
</protein>
<feature type="transmembrane region" description="Helical" evidence="1">
    <location>
        <begin position="1160"/>
        <end position="1185"/>
    </location>
</feature>
<feature type="transmembrane region" description="Helical" evidence="1">
    <location>
        <begin position="1130"/>
        <end position="1148"/>
    </location>
</feature>
<feature type="transmembrane region" description="Helical" evidence="1">
    <location>
        <begin position="1070"/>
        <end position="1097"/>
    </location>
</feature>
<keyword evidence="1" id="KW-0812">Transmembrane</keyword>
<keyword evidence="1" id="KW-1133">Transmembrane helix</keyword>
<feature type="transmembrane region" description="Helical" evidence="1">
    <location>
        <begin position="868"/>
        <end position="888"/>
    </location>
</feature>
<dbReference type="InterPro" id="IPR012334">
    <property type="entry name" value="Pectin_lyas_fold"/>
</dbReference>
<dbReference type="SUPFAM" id="SSF51126">
    <property type="entry name" value="Pectin lyase-like"/>
    <property type="match status" value="1"/>
</dbReference>
<gene>
    <name evidence="2" type="ORF">LY90DRAFT_676469</name>
</gene>
<comment type="caution">
    <text evidence="2">The sequence shown here is derived from an EMBL/GenBank/DDBJ whole genome shotgun (WGS) entry which is preliminary data.</text>
</comment>
<feature type="transmembrane region" description="Helical" evidence="1">
    <location>
        <begin position="838"/>
        <end position="856"/>
    </location>
</feature>
<sequence>MVNLYKKINSEYQNGNQLILNFNENYYLLKNEGSNDITVETNIYFKGNKNMTIFDFSKGEYTNIKFYINSDQKKIIYFENIIFKNFNKAIPFETEFSLMFKTNTNNYQVHFNNCIFENNNLPVLSGYSTIQKTNDLHQFIFDNCIFKNVKHRIFRMYNQNTSAESAHSVQFNNCQFFNNIGSIYIIRGNLELNNCIFSNLNDTAYFYRGVILETDNALNKVTINNCTFKDINIKGDPTLFYSELSKIIIKNSIIEQCYSETGYIFKSNNLNKKNTNNIEMDNVKIYKSNTPFGGYNSKISIKNSYIGNISVINKLPGISDFDFNSKLSYENVTIENIELNGNSLFSAETNYSFKDMNIKNITTNSKFLIGSIYKDLNLNKVHFSNIICKGNKDDSSLIYYDSGEKLNSFLNISLMVADNIITNGPLIKIKGDSNNIILNQTKIHNLYSYGRIIENTSLSTNMIINDSIFSKNKNINKLLCGIIYLSKNLKLLTNNSTFEYNEVKNNGGAICIESIGDVNININSTIFNENKSDNGGAIYINTNNKNKKEIESKVSYMNIDNSIFNKNNVNYFGGAIYSTLKNNIIKNTEFKYNFANTAGGILFIPEGYEKKYILEKTNINEINNTALSYGNNYSTFPSYVLVNYNETNIKSGGNILFNFEIYDNFNTIIKDSIKYFYDLSFTINMKVVDDDSKDIDIKGKNNNFLIHGNHGHFFNGRFKSNELKISSKPNRYSIEFSMDFQRYKNIIFKPNNITINILDCEEDDITIIRNNIPHCERPICNCGPKISEKHICKKGYENIKINSVKYNKCVCTEGHKGENCNELIFYDKSKIEFIVKPILYICIIANISLTFINISFRKMKIIKDTGCYSNSIFSFGIILILLGMLNYIKLTPNYCFLCTFLFNSGIVLIYGQLYLKSMKSLKYGIWVENPNHQSKLFIILTGLKRILQQINNSNITTVNSYTDSSIYINKENINSKIYKGNQENDIEKTKDLSSVSSYNEHTNDLKVVGKENSNDIIKKDNSIDFLENFLRIEIDQSSEIDTFDNMSVPNSYSDIKKYIKRNSKNNFEKLFTRVCTAFYFSIFLFLLSLVVFCIYYFSFYFNYDEKMRESDTKYVNENWIYTCHEGNFEIYLYFIQFTLITWLLIKLKDVFKYSLILSETCYIFMILLIWIFLGPFTNIISFFLLKDKPVIKINFTISMSILCYEIIFFLFYFNKIYILIYDFGNDRTKYIRFFKRNICEIHKSYTCGCQTSPKICLTKDDTMLINYYFSALNYILNIKFFLNRNLIFQTKNKELTVINN</sequence>
<feature type="transmembrane region" description="Helical" evidence="1">
    <location>
        <begin position="1191"/>
        <end position="1213"/>
    </location>
</feature>
<reference evidence="2 3" key="1">
    <citation type="submission" date="2016-08" db="EMBL/GenBank/DDBJ databases">
        <title>A Parts List for Fungal Cellulosomes Revealed by Comparative Genomics.</title>
        <authorList>
            <consortium name="DOE Joint Genome Institute"/>
            <person name="Haitjema C.H."/>
            <person name="Gilmore S.P."/>
            <person name="Henske J.K."/>
            <person name="Solomon K.V."/>
            <person name="De Groot R."/>
            <person name="Kuo A."/>
            <person name="Mondo S.J."/>
            <person name="Salamov A.A."/>
            <person name="Labutti K."/>
            <person name="Zhao Z."/>
            <person name="Chiniquy J."/>
            <person name="Barry K."/>
            <person name="Brewer H.M."/>
            <person name="Purvine S.O."/>
            <person name="Wright A.T."/>
            <person name="Boxma B."/>
            <person name="Van Alen T."/>
            <person name="Hackstein J.H."/>
            <person name="Baker S.E."/>
            <person name="Grigoriev I.V."/>
            <person name="O'Malley M.A."/>
        </authorList>
    </citation>
    <scope>NUCLEOTIDE SEQUENCE [LARGE SCALE GENOMIC DNA]</scope>
    <source>
        <strain evidence="2 3">G1</strain>
    </source>
</reference>
<accession>A0A1Y2AEJ4</accession>
<evidence type="ECO:0000313" key="2">
    <source>
        <dbReference type="EMBL" id="ORY20971.1"/>
    </source>
</evidence>
<dbReference type="EMBL" id="MCOG01000275">
    <property type="protein sequence ID" value="ORY20971.1"/>
    <property type="molecule type" value="Genomic_DNA"/>
</dbReference>
<name>A0A1Y2AEJ4_9FUNG</name>
<dbReference type="Proteomes" id="UP000193920">
    <property type="component" value="Unassembled WGS sequence"/>
</dbReference>
<keyword evidence="3" id="KW-1185">Reference proteome</keyword>
<dbReference type="PANTHER" id="PTHR32158:SF21">
    <property type="match status" value="1"/>
</dbReference>
<dbReference type="PANTHER" id="PTHR32158">
    <property type="entry name" value="RING-TYPE DOMAIN-CONTAINING PROTEIN"/>
    <property type="match status" value="1"/>
</dbReference>
<proteinExistence type="predicted"/>
<feature type="transmembrane region" description="Helical" evidence="1">
    <location>
        <begin position="894"/>
        <end position="915"/>
    </location>
</feature>